<dbReference type="EMBL" id="RBNI01006596">
    <property type="protein sequence ID" value="RUP45921.1"/>
    <property type="molecule type" value="Genomic_DNA"/>
</dbReference>
<proteinExistence type="predicted"/>
<protein>
    <submittedName>
        <fullName evidence="1">Uncharacterized protein</fullName>
    </submittedName>
</protein>
<reference evidence="1 2" key="1">
    <citation type="journal article" date="2018" name="New Phytol.">
        <title>Phylogenomics of Endogonaceae and evolution of mycorrhizas within Mucoromycota.</title>
        <authorList>
            <person name="Chang Y."/>
            <person name="Desiro A."/>
            <person name="Na H."/>
            <person name="Sandor L."/>
            <person name="Lipzen A."/>
            <person name="Clum A."/>
            <person name="Barry K."/>
            <person name="Grigoriev I.V."/>
            <person name="Martin F.M."/>
            <person name="Stajich J.E."/>
            <person name="Smith M.E."/>
            <person name="Bonito G."/>
            <person name="Spatafora J.W."/>
        </authorList>
    </citation>
    <scope>NUCLEOTIDE SEQUENCE [LARGE SCALE GENOMIC DNA]</scope>
    <source>
        <strain evidence="1 2">GMNB39</strain>
    </source>
</reference>
<evidence type="ECO:0000313" key="1">
    <source>
        <dbReference type="EMBL" id="RUP45921.1"/>
    </source>
</evidence>
<gene>
    <name evidence="1" type="ORF">BC936DRAFT_147564</name>
</gene>
<dbReference type="Proteomes" id="UP000268093">
    <property type="component" value="Unassembled WGS sequence"/>
</dbReference>
<comment type="caution">
    <text evidence="1">The sequence shown here is derived from an EMBL/GenBank/DDBJ whole genome shotgun (WGS) entry which is preliminary data.</text>
</comment>
<keyword evidence="2" id="KW-1185">Reference proteome</keyword>
<dbReference type="OrthoDB" id="2427805at2759"/>
<evidence type="ECO:0000313" key="2">
    <source>
        <dbReference type="Proteomes" id="UP000268093"/>
    </source>
</evidence>
<sequence>MISETTRYALEPTKESPDDIINNFFTHNQTRLSKELKGLLHYPEYWDRNASLWGDVVDWDIFFINKTPSCTAKSAHTALSSELDNLLENFPVGSFQHKKALALRAAIKVKFLIFSDKLLALRPATPSNIWVELRSTWMGKKSAMVSVEETTWHARIIMLGVLNHTLRRCRATLSYKATLRIV</sequence>
<accession>A0A433D512</accession>
<name>A0A433D512_9FUNG</name>
<dbReference type="AlphaFoldDB" id="A0A433D512"/>
<organism evidence="1 2">
    <name type="scientific">Jimgerdemannia flammicorona</name>
    <dbReference type="NCBI Taxonomy" id="994334"/>
    <lineage>
        <taxon>Eukaryota</taxon>
        <taxon>Fungi</taxon>
        <taxon>Fungi incertae sedis</taxon>
        <taxon>Mucoromycota</taxon>
        <taxon>Mucoromycotina</taxon>
        <taxon>Endogonomycetes</taxon>
        <taxon>Endogonales</taxon>
        <taxon>Endogonaceae</taxon>
        <taxon>Jimgerdemannia</taxon>
    </lineage>
</organism>